<dbReference type="GO" id="GO:0004866">
    <property type="term" value="F:endopeptidase inhibitor activity"/>
    <property type="evidence" value="ECO:0007669"/>
    <property type="project" value="InterPro"/>
</dbReference>
<protein>
    <recommendedName>
        <fullName evidence="7">Alpha-2-macroglobulin</fullName>
    </recommendedName>
</protein>
<dbReference type="SMART" id="SM01359">
    <property type="entry name" value="A2M_N_2"/>
    <property type="match status" value="1"/>
</dbReference>
<feature type="region of interest" description="Disordered" evidence="2">
    <location>
        <begin position="1632"/>
        <end position="1653"/>
    </location>
</feature>
<gene>
    <name evidence="5" type="ORF">D4A47_12785</name>
</gene>
<dbReference type="EMBL" id="RCHT01000040">
    <property type="protein sequence ID" value="RLL07985.1"/>
    <property type="molecule type" value="Genomic_DNA"/>
</dbReference>
<dbReference type="Gene3D" id="2.60.40.1930">
    <property type="match status" value="1"/>
</dbReference>
<dbReference type="Gene3D" id="2.20.130.20">
    <property type="match status" value="1"/>
</dbReference>
<keyword evidence="1" id="KW-0732">Signal</keyword>
<sequence length="1699" mass="182961">MKQKRWLIPAIVGVIILAAAGAAFLLSRPTGDMVMASVEIGATQKTELGLAADSSFTITTGWRVSQDELRAMLDIEPDIGDYTIGGSGRNWTLVPGVPLMDNTVYTIRIINPATKAVVQSFAFQTKSDLAVSGVYPRDGASYVPLEAGIEFTFNAPGVNLKDFFEIKPETAGSFETNDYTVIFRPEEPLSPDSIYRVTVKAGLTAPGGMSLKEDLHFSFETTGEEADRWDYMRLRLAGDYAETFLPGDPLSVALYAGDDMTGLPFDVSLHRYADISGFIKEQRDRDAFYAERYGEKTDYVANTTGLEEIASFTGELLPADESGGELYAPLPDDLEEGCYIATVSGKDREGNEQFVQKLLQVCSLSVYVQSSDGDTLVWVNDPVTGGPLSGAVLEWEDAESGQTRTATTMADGTARVMTGETEDAYLSVIRDARTVYFEKASLSAREDTPLNERFYTALYTDREIYQPDDAVRFWGVVKPRTGAQGLPQAVWATLGQYGPESEITRVRVPVAADGTFEGSMSLQGIRQDWYAFSVTDGDEGVYTSKSFSIERYQKPAYRITVTPDKDWYYATDPVTFTIEASYYDGTPLSGGELTFSGNYMGSAGPDGPGRTAIRLDEQGRATHTTRLNLAQMRQDRQSALGWTPQSLWYTVDNSGREDGGYFYESGSITVLPSRIAARTERDKATGDVTVRTASLDPSKLFQGGTARPLARAVYEDEFDRLAGVSADLPVTLTVHEISYTRVPTSSYYDYVNKRTVTSYRYERAERVVDTLRGGTSGGSAVFTGLSAYADGDETFYWFEAQFDSGVIGTVADSLHGRTPYPRADGLVSYTFVDGSDPHANDPADIGDPITLGLYANGVKTENRGRILYTAMQRKAFEAGVTDGDEITLTMKEDYLPNVYFAGAYFDGRHVYPIDPHNVSYDYSGKELTLTVTPDREAYRPGDTAEITLAAVDAAGNPVSGSAVVGVVDEAVFALGSQTVDLAGQLYGSIYHPYVRQAVSYRAYDESGKAIPNTAGAEGAADTGGGGAGAYLRREFLDTAAFQTAQLGADGKAVLSVKLPDNVTSWRVTALAVTPDLKAGSVASRAVATQPFYLNAVVTDSYLAGDDLSMSVAAAGTGIQSGDTVSYTAVILDGTGAEVDRLTGTGRASDHTPFNFGKYEAGGYAVRFEAACGAHSDALQKEFSVVEEGLAVPVVRNLPLSEVGSLEPARYPVKLTVYDERMKPYMEGLQRLSAQDGERTELLVAAYRARVAANELLDPEDRETVRKDYRLESLQEDGGVKLLPLAEGDAAVTAKMLVVAPELINKADAVAFLHGKLADAASTPDERVMSYLGLAAAGEPVLLDITRMLEREGDSLAPAQKLYLGAGLAQLGDFTGADAVYESLGGQLVSEGAVKYVEAGGSLDDRIQNTAAALLLTSVSSHPDAGPLMRFLNGADTDRARSEVLPNLEQLAYIEHFKLPAGESAAKFSVTQNGERREISLSGRGCKSFSLSAQALAEADFSGSKELYACAAYTAHTADAGAATSRLKVEKTYTPVGADSLERAGAARVDIRVTFSPDAPDGCYTVSDLIPAGMRYLPAQSYQDANGWMWGGVENEAQTVSGYIYRDRGSWERELAAEEADPDFFAEEPVADDGARGKVIPPSDGVTDGGGPDADGPDVYTLSYYVSMPLSGKFVSESVYVTPHTEGLMAKSARGTIEIR</sequence>
<dbReference type="SMART" id="SM01360">
    <property type="entry name" value="A2M"/>
    <property type="match status" value="1"/>
</dbReference>
<evidence type="ECO:0000259" key="4">
    <source>
        <dbReference type="SMART" id="SM01360"/>
    </source>
</evidence>
<feature type="domain" description="Alpha-2-macroglobulin bait region" evidence="3">
    <location>
        <begin position="832"/>
        <end position="974"/>
    </location>
</feature>
<dbReference type="RefSeq" id="WP_121587571.1">
    <property type="nucleotide sequence ID" value="NZ_RCHT01000040.1"/>
</dbReference>
<dbReference type="InterPro" id="IPR001599">
    <property type="entry name" value="Macroglobln_a2"/>
</dbReference>
<dbReference type="Proteomes" id="UP000276301">
    <property type="component" value="Unassembled WGS sequence"/>
</dbReference>
<dbReference type="Gene3D" id="2.60.40.3710">
    <property type="match status" value="1"/>
</dbReference>
<dbReference type="PANTHER" id="PTHR40094">
    <property type="entry name" value="ALPHA-2-MACROGLOBULIN HOMOLOG"/>
    <property type="match status" value="1"/>
</dbReference>
<evidence type="ECO:0000256" key="1">
    <source>
        <dbReference type="ARBA" id="ARBA00022729"/>
    </source>
</evidence>
<evidence type="ECO:0000256" key="2">
    <source>
        <dbReference type="SAM" id="MobiDB-lite"/>
    </source>
</evidence>
<evidence type="ECO:0000259" key="3">
    <source>
        <dbReference type="SMART" id="SM01359"/>
    </source>
</evidence>
<feature type="domain" description="Alpha-2-macroglobulin" evidence="4">
    <location>
        <begin position="1038"/>
        <end position="1128"/>
    </location>
</feature>
<dbReference type="Pfam" id="PF07703">
    <property type="entry name" value="A2M_BRD"/>
    <property type="match status" value="1"/>
</dbReference>
<keyword evidence="6" id="KW-1185">Reference proteome</keyword>
<evidence type="ECO:0000313" key="6">
    <source>
        <dbReference type="Proteomes" id="UP000276301"/>
    </source>
</evidence>
<dbReference type="InterPro" id="IPR011625">
    <property type="entry name" value="A2M_N_BRD"/>
</dbReference>
<evidence type="ECO:0008006" key="7">
    <source>
        <dbReference type="Google" id="ProtNLM"/>
    </source>
</evidence>
<dbReference type="InterPro" id="IPR032812">
    <property type="entry name" value="SbsA_Ig"/>
</dbReference>
<dbReference type="Pfam" id="PF00207">
    <property type="entry name" value="A2M"/>
    <property type="match status" value="1"/>
</dbReference>
<dbReference type="PANTHER" id="PTHR40094:SF1">
    <property type="entry name" value="UBIQUITIN DOMAIN-CONTAINING PROTEIN"/>
    <property type="match status" value="1"/>
</dbReference>
<accession>A0A498CJ76</accession>
<reference evidence="5 6" key="1">
    <citation type="submission" date="2018-10" db="EMBL/GenBank/DDBJ databases">
        <title>Anaerotruncus faecis sp. nov., isolated from human feces.</title>
        <authorList>
            <person name="Wang Y.-J."/>
        </authorList>
    </citation>
    <scope>NUCLEOTIDE SEQUENCE [LARGE SCALE GENOMIC DNA]</scope>
    <source>
        <strain evidence="5 6">22A2-44</strain>
    </source>
</reference>
<dbReference type="InterPro" id="IPR051802">
    <property type="entry name" value="YfhM-like"/>
</dbReference>
<comment type="caution">
    <text evidence="5">The sequence shown here is derived from an EMBL/GenBank/DDBJ whole genome shotgun (WGS) entry which is preliminary data.</text>
</comment>
<name>A0A498CJ76_9FIRM</name>
<evidence type="ECO:0000313" key="5">
    <source>
        <dbReference type="EMBL" id="RLL07985.1"/>
    </source>
</evidence>
<proteinExistence type="predicted"/>
<dbReference type="Pfam" id="PF13205">
    <property type="entry name" value="Big_5"/>
    <property type="match status" value="1"/>
</dbReference>
<organism evidence="5 6">
    <name type="scientific">Anaerotruncus massiliensis</name>
    <name type="common">ex Liu et al. 2021</name>
    <dbReference type="NCBI Taxonomy" id="2321404"/>
    <lineage>
        <taxon>Bacteria</taxon>
        <taxon>Bacillati</taxon>
        <taxon>Bacillota</taxon>
        <taxon>Clostridia</taxon>
        <taxon>Eubacteriales</taxon>
        <taxon>Oscillospiraceae</taxon>
        <taxon>Anaerotruncus</taxon>
    </lineage>
</organism>